<sequence>MASCAMLGSMAVTPAAWGISYPFAPRQRLTGRRVQRSCCLSSRNFCSQFSNSLLPQIRYLNSPRPRNDYCQWRAAVGRSNNEKRSRGSSEKNGQSRGSPEKKVEPKQRGNVWSSDESDRSAKASPKKDKERRKYGANTKSSKARAAESASGETKVSYEHEGGELDFLKYLSPPPPTEIARVIHPEESFAGPLWSTFCSSVSGVWRGVAAAFSPITAEFEPLYLSKENEYLYDARILNTVEVIRATQEGQTLPLDKHYVQRRILWCLENPFGENGLGEPRVAEDASGENARLHSFLAKGAPYAAAPQPADADSGYWSDDENEEVAIDYDAEWNSVIGSAEDIDARWEDETPEKLELMPELKVDMGSMSEDGKDWKDIWARKEVLESDWERVASPVGEMAPPSIPEGTGPSYSPEHLTDALGTTWADVMEDDVMTHEEGLVYFEDGSYSRGPLELLSEASISGREYYNAYTCKIEQCLVAGGHKRLRVVHTVQIESEGEQVEVLRVAVYEEEWMGPCNMKSISDVGGHELPLYSRRRRHSPEELVGTWKVFEKTAFTYNPPKSSTDEPSFSHSSREVSLTRGFPEMPEENPDYDPQDENEPVDMTEFSMLWLTGGISTYVDVDETGMLTFGVGWLTAPGSRLVIERAYGEDGKLIHVKSNTEIEASLGVPM</sequence>
<evidence type="ECO:0000313" key="3">
    <source>
        <dbReference type="Proteomes" id="UP001633002"/>
    </source>
</evidence>
<feature type="region of interest" description="Disordered" evidence="1">
    <location>
        <begin position="78"/>
        <end position="156"/>
    </location>
</feature>
<feature type="compositionally biased region" description="Basic and acidic residues" evidence="1">
    <location>
        <begin position="116"/>
        <end position="133"/>
    </location>
</feature>
<dbReference type="AlphaFoldDB" id="A0ABD3HRM1"/>
<reference evidence="2 3" key="1">
    <citation type="submission" date="2024-09" db="EMBL/GenBank/DDBJ databases">
        <title>Chromosome-scale assembly of Riccia sorocarpa.</title>
        <authorList>
            <person name="Paukszto L."/>
        </authorList>
    </citation>
    <scope>NUCLEOTIDE SEQUENCE [LARGE SCALE GENOMIC DNA]</scope>
    <source>
        <strain evidence="2">LP-2024</strain>
        <tissue evidence="2">Aerial parts of the thallus</tissue>
    </source>
</reference>
<proteinExistence type="predicted"/>
<evidence type="ECO:0000313" key="2">
    <source>
        <dbReference type="EMBL" id="KAL3693411.1"/>
    </source>
</evidence>
<feature type="compositionally biased region" description="Polar residues" evidence="1">
    <location>
        <begin position="558"/>
        <end position="570"/>
    </location>
</feature>
<dbReference type="Proteomes" id="UP001633002">
    <property type="component" value="Unassembled WGS sequence"/>
</dbReference>
<dbReference type="EMBL" id="JBJQOH010000003">
    <property type="protein sequence ID" value="KAL3693411.1"/>
    <property type="molecule type" value="Genomic_DNA"/>
</dbReference>
<accession>A0ABD3HRM1</accession>
<comment type="caution">
    <text evidence="2">The sequence shown here is derived from an EMBL/GenBank/DDBJ whole genome shotgun (WGS) entry which is preliminary data.</text>
</comment>
<feature type="region of interest" description="Disordered" evidence="1">
    <location>
        <begin position="558"/>
        <end position="594"/>
    </location>
</feature>
<gene>
    <name evidence="2" type="ORF">R1sor_007062</name>
</gene>
<dbReference type="PANTHER" id="PTHR36025:SF1">
    <property type="entry name" value="DIHYDROOROTATE DEHYDROGENASE (DUF3598)"/>
    <property type="match status" value="1"/>
</dbReference>
<protein>
    <submittedName>
        <fullName evidence="2">Uncharacterized protein</fullName>
    </submittedName>
</protein>
<dbReference type="PANTHER" id="PTHR36025">
    <property type="entry name" value="DIHYDROOROTATE DEHYDROGENASE (DUF3598)"/>
    <property type="match status" value="1"/>
</dbReference>
<evidence type="ECO:0000256" key="1">
    <source>
        <dbReference type="SAM" id="MobiDB-lite"/>
    </source>
</evidence>
<feature type="compositionally biased region" description="Basic and acidic residues" evidence="1">
    <location>
        <begin position="98"/>
        <end position="107"/>
    </location>
</feature>
<keyword evidence="3" id="KW-1185">Reference proteome</keyword>
<dbReference type="InterPro" id="IPR012674">
    <property type="entry name" value="Calycin"/>
</dbReference>
<organism evidence="2 3">
    <name type="scientific">Riccia sorocarpa</name>
    <dbReference type="NCBI Taxonomy" id="122646"/>
    <lineage>
        <taxon>Eukaryota</taxon>
        <taxon>Viridiplantae</taxon>
        <taxon>Streptophyta</taxon>
        <taxon>Embryophyta</taxon>
        <taxon>Marchantiophyta</taxon>
        <taxon>Marchantiopsida</taxon>
        <taxon>Marchantiidae</taxon>
        <taxon>Marchantiales</taxon>
        <taxon>Ricciaceae</taxon>
        <taxon>Riccia</taxon>
    </lineage>
</organism>
<dbReference type="SUPFAM" id="SSF50814">
    <property type="entry name" value="Lipocalins"/>
    <property type="match status" value="1"/>
</dbReference>
<feature type="compositionally biased region" description="Acidic residues" evidence="1">
    <location>
        <begin position="584"/>
        <end position="594"/>
    </location>
</feature>
<name>A0ABD3HRM1_9MARC</name>
<feature type="compositionally biased region" description="Basic and acidic residues" evidence="1">
    <location>
        <begin position="80"/>
        <end position="89"/>
    </location>
</feature>